<dbReference type="AlphaFoldDB" id="A0A099KTC9"/>
<dbReference type="SUPFAM" id="SSF82714">
    <property type="entry name" value="Multidrug efflux transporter AcrB TolC docking domain, DN and DC subdomains"/>
    <property type="match status" value="2"/>
</dbReference>
<feature type="transmembrane region" description="Helical" evidence="1">
    <location>
        <begin position="886"/>
        <end position="904"/>
    </location>
</feature>
<name>A0A099KTC9_COLPS</name>
<reference evidence="2 3" key="1">
    <citation type="submission" date="2014-08" db="EMBL/GenBank/DDBJ databases">
        <title>Genomic and Phenotypic Diversity of Colwellia psychrerythraea strains from Disparate Marine Basins.</title>
        <authorList>
            <person name="Techtmann S.M."/>
            <person name="Stelling S.C."/>
            <person name="Utturkar S.M."/>
            <person name="Alshibli N."/>
            <person name="Harris A."/>
            <person name="Brown S.D."/>
            <person name="Hazen T.C."/>
        </authorList>
    </citation>
    <scope>NUCLEOTIDE SEQUENCE [LARGE SCALE GENOMIC DNA]</scope>
    <source>
        <strain evidence="2 3">GAB14E</strain>
    </source>
</reference>
<dbReference type="PANTHER" id="PTHR32063:SF18">
    <property type="entry name" value="CATION EFFLUX SYSTEM PROTEIN"/>
    <property type="match status" value="1"/>
</dbReference>
<feature type="transmembrane region" description="Helical" evidence="1">
    <location>
        <begin position="910"/>
        <end position="933"/>
    </location>
</feature>
<dbReference type="Gene3D" id="3.30.70.1320">
    <property type="entry name" value="Multidrug efflux transporter AcrB pore domain like"/>
    <property type="match status" value="1"/>
</dbReference>
<feature type="transmembrane region" description="Helical" evidence="1">
    <location>
        <begin position="432"/>
        <end position="450"/>
    </location>
</feature>
<dbReference type="InterPro" id="IPR027463">
    <property type="entry name" value="AcrB_DN_DC_subdom"/>
</dbReference>
<dbReference type="Gene3D" id="3.30.70.1440">
    <property type="entry name" value="Multidrug efflux transporter AcrB pore domain"/>
    <property type="match status" value="1"/>
</dbReference>
<feature type="transmembrane region" description="Helical" evidence="1">
    <location>
        <begin position="509"/>
        <end position="535"/>
    </location>
</feature>
<sequence length="1025" mass="113088">MNITRLAITNNRTTFMLLLVIIFFGINAYKGMPKDYDPGFIIRTAQVITQFPGASPERVEILITDKLERVIQELPELDFVKSESRTGISIISVNIKESYRNLRPIWDNLRRKIDAAQIELPPESFPSIVNDEFGDVFGIVIGLTAEGFDYRDMKTIADQAKDALLRLTEAAKVDVFGEQQEHIFLEYDNAHLANLGISPSQLSEQLSSRNIVISGGSIILADEQITLEPSGNFENIDEIKKTIIQVPGSERLLYLSDLVTVKRSYVDPVQGKVSLSGERGLSIAVAMRQGGNNILLGQQVNELIAEFNQNYPIGVTFETVSFLPFDVEKKVNDFSSSLIQAVVIVTLVMLLSLGFRTGLIVAVLIPSSMIFGILIMSLFNIGIDQISLAALIISLGMLVDNGIVMSESIMVSMEKGKKAIDAAVDSANELKIPLLTSSLTTAAAFLPIFLAESATGEYTASLFKVVSITLLCSWVLSMTVIPMLCVNFMKVKKTRQLFDSKVFIRYRALLFNLLHFRWLTLLVTLALFVMAVWGLSFIPKLFFPPSDRAFFKMELELPIGTTLAATERVTQQIESYMHEELQVTQGKENGVTNWVTYLGNGGPRFLLTHNPKPTSSNYALMVINVSSKELVDTTMAKLERYSMANFPDLLVKLRKIENGAPIENPVEVRINGSQAEQLFIIVEQVKQRMARIKGVKAISDNWGMPIKKLQVNINQSRARRAGVTSKDIAISLQTGLSGFELSQYREGDLVIPITMRSQAGDRQDIGKLQALAVYSQSSGSSVPLTQVADIKVVWQSAKILRRDRLKTITIGGQIDNSITANQAFNELLPWLEQQQKLWPITYTFELGGEYETSGKANKSIGEKLPIAGFIILLLLIAQFNSVRKAFIILLTIPLGLIGVTSGLLVGQSFIGFMTLLGIISLAGIVINNAIVLLERIQIELNDMPDEPCLAIINAAQQRLRPIVLTTATTIFGLIPLYVSGGEFWEPMAIAIIGGLLFSTVFTLGVIPVVYAVLFGIKSPTKAITA</sequence>
<feature type="transmembrane region" description="Helical" evidence="1">
    <location>
        <begin position="360"/>
        <end position="383"/>
    </location>
</feature>
<keyword evidence="1" id="KW-0812">Transmembrane</keyword>
<dbReference type="PANTHER" id="PTHR32063">
    <property type="match status" value="1"/>
</dbReference>
<proteinExistence type="predicted"/>
<dbReference type="GO" id="GO:0005886">
    <property type="term" value="C:plasma membrane"/>
    <property type="evidence" value="ECO:0007669"/>
    <property type="project" value="TreeGrafter"/>
</dbReference>
<comment type="caution">
    <text evidence="2">The sequence shown here is derived from an EMBL/GenBank/DDBJ whole genome shotgun (WGS) entry which is preliminary data.</text>
</comment>
<accession>A0A099KTC9</accession>
<feature type="transmembrane region" description="Helical" evidence="1">
    <location>
        <begin position="863"/>
        <end position="879"/>
    </location>
</feature>
<dbReference type="GO" id="GO:0042910">
    <property type="term" value="F:xenobiotic transmembrane transporter activity"/>
    <property type="evidence" value="ECO:0007669"/>
    <property type="project" value="TreeGrafter"/>
</dbReference>
<evidence type="ECO:0000313" key="3">
    <source>
        <dbReference type="Proteomes" id="UP000029868"/>
    </source>
</evidence>
<feature type="transmembrane region" description="Helical" evidence="1">
    <location>
        <begin position="334"/>
        <end position="353"/>
    </location>
</feature>
<dbReference type="PATRIC" id="fig|28229.3.peg.1976"/>
<dbReference type="InterPro" id="IPR001036">
    <property type="entry name" value="Acrflvin-R"/>
</dbReference>
<organism evidence="2 3">
    <name type="scientific">Colwellia psychrerythraea</name>
    <name type="common">Vibrio psychroerythus</name>
    <dbReference type="NCBI Taxonomy" id="28229"/>
    <lineage>
        <taxon>Bacteria</taxon>
        <taxon>Pseudomonadati</taxon>
        <taxon>Pseudomonadota</taxon>
        <taxon>Gammaproteobacteria</taxon>
        <taxon>Alteromonadales</taxon>
        <taxon>Colwelliaceae</taxon>
        <taxon>Colwellia</taxon>
    </lineage>
</organism>
<feature type="transmembrane region" description="Helical" evidence="1">
    <location>
        <begin position="389"/>
        <end position="411"/>
    </location>
</feature>
<protein>
    <submittedName>
        <fullName evidence="2">Acriflavin resistance protein</fullName>
    </submittedName>
</protein>
<dbReference type="Pfam" id="PF00873">
    <property type="entry name" value="ACR_tran"/>
    <property type="match status" value="1"/>
</dbReference>
<dbReference type="OrthoDB" id="9757940at2"/>
<gene>
    <name evidence="2" type="ORF">GAB14E_2351</name>
</gene>
<dbReference type="PRINTS" id="PR00702">
    <property type="entry name" value="ACRIFLAVINRP"/>
</dbReference>
<dbReference type="Proteomes" id="UP000029868">
    <property type="component" value="Unassembled WGS sequence"/>
</dbReference>
<feature type="transmembrane region" description="Helical" evidence="1">
    <location>
        <begin position="986"/>
        <end position="1013"/>
    </location>
</feature>
<keyword evidence="1" id="KW-1133">Transmembrane helix</keyword>
<dbReference type="EMBL" id="JQEC01000021">
    <property type="protein sequence ID" value="KGJ93796.1"/>
    <property type="molecule type" value="Genomic_DNA"/>
</dbReference>
<dbReference type="Gene3D" id="3.30.70.1430">
    <property type="entry name" value="Multidrug efflux transporter AcrB pore domain"/>
    <property type="match status" value="2"/>
</dbReference>
<dbReference type="SUPFAM" id="SSF82693">
    <property type="entry name" value="Multidrug efflux transporter AcrB pore domain, PN1, PN2, PC1 and PC2 subdomains"/>
    <property type="match status" value="2"/>
</dbReference>
<feature type="transmembrane region" description="Helical" evidence="1">
    <location>
        <begin position="962"/>
        <end position="980"/>
    </location>
</feature>
<feature type="transmembrane region" description="Helical" evidence="1">
    <location>
        <begin position="462"/>
        <end position="488"/>
    </location>
</feature>
<evidence type="ECO:0000313" key="2">
    <source>
        <dbReference type="EMBL" id="KGJ93796.1"/>
    </source>
</evidence>
<dbReference type="Gene3D" id="1.20.1640.10">
    <property type="entry name" value="Multidrug efflux transporter AcrB transmembrane domain"/>
    <property type="match status" value="2"/>
</dbReference>
<dbReference type="RefSeq" id="WP_033082032.1">
    <property type="nucleotide sequence ID" value="NZ_JQEC01000021.1"/>
</dbReference>
<dbReference type="SUPFAM" id="SSF82866">
    <property type="entry name" value="Multidrug efflux transporter AcrB transmembrane domain"/>
    <property type="match status" value="2"/>
</dbReference>
<evidence type="ECO:0000256" key="1">
    <source>
        <dbReference type="SAM" id="Phobius"/>
    </source>
</evidence>
<dbReference type="Gene3D" id="3.30.2090.10">
    <property type="entry name" value="Multidrug efflux transporter AcrB TolC docking domain, DN and DC subdomains"/>
    <property type="match status" value="2"/>
</dbReference>
<keyword evidence="1" id="KW-0472">Membrane</keyword>